<proteinExistence type="predicted"/>
<protein>
    <recommendedName>
        <fullName evidence="3">Mobile element protein</fullName>
    </recommendedName>
</protein>
<gene>
    <name evidence="1" type="ORF">BTN49_2043</name>
</gene>
<comment type="caution">
    <text evidence="1">The sequence shown here is derived from an EMBL/GenBank/DDBJ whole genome shotgun (WGS) entry which is preliminary data.</text>
</comment>
<dbReference type="AlphaFoldDB" id="A0A2A5T2E0"/>
<accession>A0A2A5T2E0</accession>
<sequence length="62" mass="6857">MLLPHSPLGIAFVDSSKLQVDYNDQIGKALANVQEMNKVIGLVYLFDNRQIKTVKKIGISAL</sequence>
<keyword evidence="2" id="KW-1185">Reference proteome</keyword>
<evidence type="ECO:0000313" key="2">
    <source>
        <dbReference type="Proteomes" id="UP000219020"/>
    </source>
</evidence>
<dbReference type="Proteomes" id="UP000219020">
    <property type="component" value="Unassembled WGS sequence"/>
</dbReference>
<dbReference type="EMBL" id="NBYY01000022">
    <property type="protein sequence ID" value="PCS22314.1"/>
    <property type="molecule type" value="Genomic_DNA"/>
</dbReference>
<dbReference type="RefSeq" id="WP_097356704.1">
    <property type="nucleotide sequence ID" value="NZ_CAWNJE010000038.1"/>
</dbReference>
<organism evidence="1 2">
    <name type="scientific">Candidatus Enterovibrio escicola</name>
    <dbReference type="NCBI Taxonomy" id="1927127"/>
    <lineage>
        <taxon>Bacteria</taxon>
        <taxon>Pseudomonadati</taxon>
        <taxon>Pseudomonadota</taxon>
        <taxon>Gammaproteobacteria</taxon>
        <taxon>Vibrionales</taxon>
        <taxon>Vibrionaceae</taxon>
        <taxon>Enterovibrio</taxon>
    </lineage>
</organism>
<name>A0A2A5T2E0_9GAMM</name>
<evidence type="ECO:0000313" key="1">
    <source>
        <dbReference type="EMBL" id="PCS22314.1"/>
    </source>
</evidence>
<evidence type="ECO:0008006" key="3">
    <source>
        <dbReference type="Google" id="ProtNLM"/>
    </source>
</evidence>
<dbReference type="GeneID" id="66951942"/>
<reference evidence="2" key="1">
    <citation type="submission" date="2017-04" db="EMBL/GenBank/DDBJ databases">
        <title>Genome evolution of the luminous symbionts of deep sea anglerfish.</title>
        <authorList>
            <person name="Hendry T.A."/>
        </authorList>
    </citation>
    <scope>NUCLEOTIDE SEQUENCE [LARGE SCALE GENOMIC DNA]</scope>
</reference>